<sequence>MLKGIDVSGYQSISGGTYDSSFVETAYSGSDFVIAKATQGTRPMNSYMTAQLERALADGKLIGVYHYADGGDPVAEADAFLDRVSSYIGRALLALDWETTDNDAWGSTTWPRRFVDRVHEKTGIWPVVYTYPAGRPHVASCASDCALWIAGYPDNRFSWELPEMIYNTGAWADWTIWQFSSSGGRCDLNVAQIEPAGWARIAGGTDTAFTPHWVHNDHGWWYALTSTTWYYDCWAFIDGYWYAFDKDGYARKGWYFDGEHWYYLREVEDGYECSMAVGWQDVGRYRYYLKSDAGAPMGAMATGLFEVDGKTYLAGENGNLLDKGVHVLDGHAYAVAEDGSVLSDSTVQADTDAQGRLTALH</sequence>
<evidence type="ECO:0000313" key="5">
    <source>
        <dbReference type="Proteomes" id="UP000698335"/>
    </source>
</evidence>
<proteinExistence type="inferred from homology"/>
<evidence type="ECO:0000313" key="4">
    <source>
        <dbReference type="EMBL" id="MBF4807202.1"/>
    </source>
</evidence>
<dbReference type="SUPFAM" id="SSF69360">
    <property type="entry name" value="Cell wall binding repeat"/>
    <property type="match status" value="1"/>
</dbReference>
<dbReference type="GO" id="GO:0016998">
    <property type="term" value="P:cell wall macromolecule catabolic process"/>
    <property type="evidence" value="ECO:0007669"/>
    <property type="project" value="InterPro"/>
</dbReference>
<dbReference type="InterPro" id="IPR017853">
    <property type="entry name" value="GH"/>
</dbReference>
<protein>
    <submittedName>
        <fullName evidence="4">Lysozyme</fullName>
    </submittedName>
</protein>
<keyword evidence="3" id="KW-0326">Glycosidase</keyword>
<evidence type="ECO:0000256" key="1">
    <source>
        <dbReference type="ARBA" id="ARBA00010646"/>
    </source>
</evidence>
<dbReference type="GO" id="GO:0016052">
    <property type="term" value="P:carbohydrate catabolic process"/>
    <property type="evidence" value="ECO:0007669"/>
    <property type="project" value="TreeGrafter"/>
</dbReference>
<dbReference type="EMBL" id="JABZGW010000010">
    <property type="protein sequence ID" value="MBF4807202.1"/>
    <property type="molecule type" value="Genomic_DNA"/>
</dbReference>
<gene>
    <name evidence="4" type="ORF">HXK26_00685</name>
</gene>
<dbReference type="SUPFAM" id="SSF51445">
    <property type="entry name" value="(Trans)glycosidases"/>
    <property type="match status" value="1"/>
</dbReference>
<dbReference type="Gene3D" id="3.20.20.80">
    <property type="entry name" value="Glycosidases"/>
    <property type="match status" value="1"/>
</dbReference>
<dbReference type="PANTHER" id="PTHR34135:SF2">
    <property type="entry name" value="LYSOZYME"/>
    <property type="match status" value="1"/>
</dbReference>
<dbReference type="PANTHER" id="PTHR34135">
    <property type="entry name" value="LYSOZYME"/>
    <property type="match status" value="1"/>
</dbReference>
<dbReference type="InterPro" id="IPR002053">
    <property type="entry name" value="Glyco_hydro_25"/>
</dbReference>
<dbReference type="Gene3D" id="2.10.270.10">
    <property type="entry name" value="Cholin Binding"/>
    <property type="match status" value="1"/>
</dbReference>
<reference evidence="4" key="1">
    <citation type="submission" date="2020-04" db="EMBL/GenBank/DDBJ databases">
        <title>Deep metagenomics examines the oral microbiome during advanced dental caries in children, revealing novel taxa and co-occurrences with host molecules.</title>
        <authorList>
            <person name="Baker J.L."/>
            <person name="Morton J.T."/>
            <person name="Dinis M."/>
            <person name="Alvarez R."/>
            <person name="Tran N.C."/>
            <person name="Knight R."/>
            <person name="Edlund A."/>
        </authorList>
    </citation>
    <scope>NUCLEOTIDE SEQUENCE</scope>
    <source>
        <strain evidence="4">JCVI_38_bin.5</strain>
    </source>
</reference>
<accession>A0A930YSP7</accession>
<keyword evidence="2" id="KW-0378">Hydrolase</keyword>
<dbReference type="Proteomes" id="UP000698335">
    <property type="component" value="Unassembled WGS sequence"/>
</dbReference>
<evidence type="ECO:0000256" key="2">
    <source>
        <dbReference type="ARBA" id="ARBA00022801"/>
    </source>
</evidence>
<evidence type="ECO:0000256" key="3">
    <source>
        <dbReference type="ARBA" id="ARBA00023295"/>
    </source>
</evidence>
<name>A0A930YSP7_9ACTN</name>
<dbReference type="PROSITE" id="PS51904">
    <property type="entry name" value="GLYCOSYL_HYDROL_F25_2"/>
    <property type="match status" value="1"/>
</dbReference>
<dbReference type="Pfam" id="PF01183">
    <property type="entry name" value="Glyco_hydro_25"/>
    <property type="match status" value="1"/>
</dbReference>
<dbReference type="AlphaFoldDB" id="A0A930YSP7"/>
<comment type="similarity">
    <text evidence="1">Belongs to the glycosyl hydrolase 25 family.</text>
</comment>
<comment type="caution">
    <text evidence="4">The sequence shown here is derived from an EMBL/GenBank/DDBJ whole genome shotgun (WGS) entry which is preliminary data.</text>
</comment>
<dbReference type="GO" id="GO:0009253">
    <property type="term" value="P:peptidoglycan catabolic process"/>
    <property type="evidence" value="ECO:0007669"/>
    <property type="project" value="InterPro"/>
</dbReference>
<dbReference type="InterPro" id="IPR018077">
    <property type="entry name" value="Glyco_hydro_fam25_subgr"/>
</dbReference>
<dbReference type="SMART" id="SM00641">
    <property type="entry name" value="Glyco_25"/>
    <property type="match status" value="1"/>
</dbReference>
<organism evidence="4 5">
    <name type="scientific">Lancefieldella rimae</name>
    <dbReference type="NCBI Taxonomy" id="1383"/>
    <lineage>
        <taxon>Bacteria</taxon>
        <taxon>Bacillati</taxon>
        <taxon>Actinomycetota</taxon>
        <taxon>Coriobacteriia</taxon>
        <taxon>Coriobacteriales</taxon>
        <taxon>Atopobiaceae</taxon>
        <taxon>Lancefieldella</taxon>
    </lineage>
</organism>
<dbReference type="GO" id="GO:0003796">
    <property type="term" value="F:lysozyme activity"/>
    <property type="evidence" value="ECO:0007669"/>
    <property type="project" value="InterPro"/>
</dbReference>